<evidence type="ECO:0000256" key="2">
    <source>
        <dbReference type="ARBA" id="ARBA00008657"/>
    </source>
</evidence>
<evidence type="ECO:0000256" key="4">
    <source>
        <dbReference type="ARBA" id="ARBA00022490"/>
    </source>
</evidence>
<dbReference type="Pfam" id="PF04381">
    <property type="entry name" value="RdgC"/>
    <property type="match status" value="1"/>
</dbReference>
<dbReference type="PANTHER" id="PTHR38103">
    <property type="entry name" value="RECOMBINATION-ASSOCIATED PROTEIN RDGC"/>
    <property type="match status" value="1"/>
</dbReference>
<dbReference type="InterPro" id="IPR018541">
    <property type="entry name" value="Ftsk_gamma"/>
</dbReference>
<evidence type="ECO:0000256" key="6">
    <source>
        <dbReference type="HAMAP-Rule" id="MF_00194"/>
    </source>
</evidence>
<dbReference type="SUPFAM" id="SSF46785">
    <property type="entry name" value="Winged helix' DNA-binding domain"/>
    <property type="match status" value="1"/>
</dbReference>
<dbReference type="HAMAP" id="MF_00194">
    <property type="entry name" value="RdgC"/>
    <property type="match status" value="1"/>
</dbReference>
<dbReference type="NCBIfam" id="NF001464">
    <property type="entry name" value="PRK00321.1-5"/>
    <property type="match status" value="1"/>
</dbReference>
<dbReference type="OrthoDB" id="5290530at2"/>
<sequence length="412" mass="45280">MWFRSLLIYRITQAIDLAAEALEVALGSKPARPCESQELTTYGFATPLGKGDNAPLVHAVEGMLLISTRKQERILPGSVVRDALKEKVDEIEETQMRKVYKKERDQLKDEIVQAFLPRAFIRKSSTFAAIDPVAGLIYVDASSPKRAEDLLSTLREAIGSLPVRPVTVKIAPTATLTDWLKQQKAAEGFFVLDQALLRDTHAEGGSIAAKHQDLTSEEIQLHLSAGKQATQLALAWQEKLSFVIDDKLQIKRLRFEDLLTDQAAQDGGDDALSQQSASFFLMMRTFREFVPELLTALGGEETPQGLGEEQGPGFESRLEARAATNKPARQVDIEELIAQGQAGDVIDGTANDPLYVAAVEFVRESRRASISAVQRKLLIGYNRAARLIEAMEVAGIVSAMNSNGSREVIRHG</sequence>
<dbReference type="Gene3D" id="1.10.10.10">
    <property type="entry name" value="Winged helix-like DNA-binding domain superfamily/Winged helix DNA-binding domain"/>
    <property type="match status" value="1"/>
</dbReference>
<dbReference type="EMBL" id="LR130779">
    <property type="protein sequence ID" value="VDN62150.1"/>
    <property type="molecule type" value="Genomic_DNA"/>
</dbReference>
<dbReference type="AlphaFoldDB" id="A0A653B0G8"/>
<dbReference type="GO" id="GO:0006310">
    <property type="term" value="P:DNA recombination"/>
    <property type="evidence" value="ECO:0007669"/>
    <property type="project" value="UniProtKB-UniRule"/>
</dbReference>
<comment type="function">
    <text evidence="6">May be involved in recombination.</text>
</comment>
<dbReference type="NCBIfam" id="NF001461">
    <property type="entry name" value="PRK00321.1-2"/>
    <property type="match status" value="1"/>
</dbReference>
<comment type="similarity">
    <text evidence="2 6">Belongs to the RdgC family.</text>
</comment>
<dbReference type="PANTHER" id="PTHR38103:SF1">
    <property type="entry name" value="RECOMBINATION-ASSOCIATED PROTEIN RDGC"/>
    <property type="match status" value="1"/>
</dbReference>
<dbReference type="GO" id="GO:0003690">
    <property type="term" value="F:double-stranded DNA binding"/>
    <property type="evidence" value="ECO:0007669"/>
    <property type="project" value="TreeGrafter"/>
</dbReference>
<gene>
    <name evidence="6" type="primary">rdgC</name>
    <name evidence="7" type="ORF">POT9AD_1159</name>
</gene>
<reference evidence="7" key="1">
    <citation type="submission" date="2018-11" db="EMBL/GenBank/DDBJ databases">
        <authorList>
            <consortium name="Genoscope - CEA"/>
            <person name="William W."/>
        </authorList>
    </citation>
    <scope>NUCLEOTIDE SEQUENCE [LARGE SCALE GENOMIC DNA]</scope>
    <source>
        <strain evidence="7">T9AD</strain>
    </source>
</reference>
<keyword evidence="4 6" id="KW-0963">Cytoplasm</keyword>
<proteinExistence type="inferred from homology"/>
<evidence type="ECO:0000256" key="5">
    <source>
        <dbReference type="ARBA" id="ARBA00023172"/>
    </source>
</evidence>
<dbReference type="SMART" id="SM00843">
    <property type="entry name" value="Ftsk_gamma"/>
    <property type="match status" value="1"/>
</dbReference>
<keyword evidence="5 6" id="KW-0233">DNA recombination</keyword>
<dbReference type="InterPro" id="IPR036390">
    <property type="entry name" value="WH_DNA-bd_sf"/>
</dbReference>
<evidence type="ECO:0000256" key="3">
    <source>
        <dbReference type="ARBA" id="ARBA00022296"/>
    </source>
</evidence>
<dbReference type="InterPro" id="IPR007476">
    <property type="entry name" value="RdgC"/>
</dbReference>
<name>A0A653B0G8_ECTOL</name>
<dbReference type="GO" id="GO:0043590">
    <property type="term" value="C:bacterial nucleoid"/>
    <property type="evidence" value="ECO:0007669"/>
    <property type="project" value="TreeGrafter"/>
</dbReference>
<dbReference type="Pfam" id="PF09397">
    <property type="entry name" value="FtsK_gamma"/>
    <property type="match status" value="1"/>
</dbReference>
<comment type="subcellular location">
    <subcellularLocation>
        <location evidence="1 6">Cytoplasm</location>
        <location evidence="1 6">Nucleoid</location>
    </subcellularLocation>
</comment>
<protein>
    <recommendedName>
        <fullName evidence="3 6">Recombination-associated protein RdgC</fullName>
    </recommendedName>
</protein>
<dbReference type="GO" id="GO:0005737">
    <property type="term" value="C:cytoplasm"/>
    <property type="evidence" value="ECO:0007669"/>
    <property type="project" value="UniProtKB-UniRule"/>
</dbReference>
<dbReference type="GO" id="GO:0000018">
    <property type="term" value="P:regulation of DNA recombination"/>
    <property type="evidence" value="ECO:0007669"/>
    <property type="project" value="TreeGrafter"/>
</dbReference>
<organism evidence="7">
    <name type="scientific">Ectopseudomonas oleovorans</name>
    <name type="common">Pseudomonas oleovorans</name>
    <dbReference type="NCBI Taxonomy" id="301"/>
    <lineage>
        <taxon>Bacteria</taxon>
        <taxon>Pseudomonadati</taxon>
        <taxon>Pseudomonadota</taxon>
        <taxon>Gammaproteobacteria</taxon>
        <taxon>Pseudomonadales</taxon>
        <taxon>Pseudomonadaceae</taxon>
        <taxon>Ectopseudomonas</taxon>
    </lineage>
</organism>
<evidence type="ECO:0000256" key="1">
    <source>
        <dbReference type="ARBA" id="ARBA00004453"/>
    </source>
</evidence>
<accession>A0A653B0G8</accession>
<dbReference type="InterPro" id="IPR036388">
    <property type="entry name" value="WH-like_DNA-bd_sf"/>
</dbReference>
<evidence type="ECO:0000313" key="7">
    <source>
        <dbReference type="EMBL" id="VDN62150.1"/>
    </source>
</evidence>